<feature type="transmembrane region" description="Helical" evidence="1">
    <location>
        <begin position="7"/>
        <end position="24"/>
    </location>
</feature>
<name>A0A6G8RUE3_9GAMM</name>
<proteinExistence type="predicted"/>
<evidence type="ECO:0000256" key="1">
    <source>
        <dbReference type="SAM" id="Phobius"/>
    </source>
</evidence>
<evidence type="ECO:0008006" key="4">
    <source>
        <dbReference type="Google" id="ProtNLM"/>
    </source>
</evidence>
<dbReference type="EMBL" id="CP049801">
    <property type="protein sequence ID" value="QIO05497.1"/>
    <property type="molecule type" value="Genomic_DNA"/>
</dbReference>
<evidence type="ECO:0000313" key="2">
    <source>
        <dbReference type="EMBL" id="QIO05497.1"/>
    </source>
</evidence>
<dbReference type="KEGG" id="asha:G8E00_05805"/>
<feature type="transmembrane region" description="Helical" evidence="1">
    <location>
        <begin position="44"/>
        <end position="64"/>
    </location>
</feature>
<keyword evidence="1" id="KW-0472">Membrane</keyword>
<dbReference type="RefSeq" id="WP_166222604.1">
    <property type="nucleotide sequence ID" value="NZ_CP049801.1"/>
</dbReference>
<accession>A0A6G8RUE3</accession>
<gene>
    <name evidence="2" type="ORF">G8E00_05805</name>
</gene>
<dbReference type="Proteomes" id="UP000502297">
    <property type="component" value="Chromosome"/>
</dbReference>
<keyword evidence="3" id="KW-1185">Reference proteome</keyword>
<keyword evidence="1" id="KW-0812">Transmembrane</keyword>
<sequence length="232" mass="27873">MQIAKQFFIATVLVSISTFFYYYFYAWNENKLSTYCQKYVSFEILSLSEFLALLTAWISLYFVLKSLTSWKESYMFERAIIGIQKINELNLLADKYYVFVNQLSNQLQRYKENELQGSFYFEEQEFEKNINELEISNHQVELRHWLERDKNIQYYNEFQNLLDQFSTMLSNVESNINNAHLSEPNYGKQYADESDINRRKKSIVQIKAAVEQFNIDKKAFQKSFNKLHKKIN</sequence>
<organism evidence="2 3">
    <name type="scientific">Acinetobacter shaoyimingii</name>
    <dbReference type="NCBI Taxonomy" id="2715164"/>
    <lineage>
        <taxon>Bacteria</taxon>
        <taxon>Pseudomonadati</taxon>
        <taxon>Pseudomonadota</taxon>
        <taxon>Gammaproteobacteria</taxon>
        <taxon>Moraxellales</taxon>
        <taxon>Moraxellaceae</taxon>
        <taxon>Acinetobacter</taxon>
    </lineage>
</organism>
<reference evidence="2 3" key="1">
    <citation type="submission" date="2020-03" db="EMBL/GenBank/DDBJ databases">
        <authorList>
            <person name="Zhu W."/>
        </authorList>
    </citation>
    <scope>NUCLEOTIDE SEQUENCE [LARGE SCALE GENOMIC DNA]</scope>
    <source>
        <strain evidence="2 3">323-1</strain>
    </source>
</reference>
<evidence type="ECO:0000313" key="3">
    <source>
        <dbReference type="Proteomes" id="UP000502297"/>
    </source>
</evidence>
<protein>
    <recommendedName>
        <fullName evidence="4">DUF4760 domain-containing protein</fullName>
    </recommendedName>
</protein>
<dbReference type="AlphaFoldDB" id="A0A6G8RUE3"/>
<keyword evidence="1" id="KW-1133">Transmembrane helix</keyword>